<proteinExistence type="predicted"/>
<accession>A0ABM7FSL7</accession>
<sequence length="200" mass="22357">MKRLLASITVLSLLLAACSHNENNENDKKDNNSKTEHKDKKSDSNSKDKSKNHQKSQEQNDKNSKSNDNGDNNQASSSNQANNGDHSQTGKDNSNHKDYVAPYQSKDATQVARGLSPFKGNEGQALQQLPNFKTALDIARKEANMFGNSTKKYNDYSIEATEDGFRYVFSFKDSSKKDNYSIVTVNRQGEPTLIDPNYQP</sequence>
<dbReference type="RefSeq" id="WP_002443982.1">
    <property type="nucleotide sequence ID" value="NZ_AP018585.1"/>
</dbReference>
<evidence type="ECO:0000313" key="4">
    <source>
        <dbReference type="Proteomes" id="UP000274772"/>
    </source>
</evidence>
<feature type="signal peptide" evidence="2">
    <location>
        <begin position="1"/>
        <end position="21"/>
    </location>
</feature>
<feature type="chain" id="PRO_5045158112" description="Lipoprotein" evidence="2">
    <location>
        <begin position="22"/>
        <end position="200"/>
    </location>
</feature>
<evidence type="ECO:0000256" key="1">
    <source>
        <dbReference type="SAM" id="MobiDB-lite"/>
    </source>
</evidence>
<evidence type="ECO:0008006" key="5">
    <source>
        <dbReference type="Google" id="ProtNLM"/>
    </source>
</evidence>
<evidence type="ECO:0000313" key="3">
    <source>
        <dbReference type="EMBL" id="BBD91715.1"/>
    </source>
</evidence>
<organism evidence="3 4">
    <name type="scientific">Staphylococcus caprae</name>
    <dbReference type="NCBI Taxonomy" id="29380"/>
    <lineage>
        <taxon>Bacteria</taxon>
        <taxon>Bacillati</taxon>
        <taxon>Bacillota</taxon>
        <taxon>Bacilli</taxon>
        <taxon>Bacillales</taxon>
        <taxon>Staphylococcaceae</taxon>
        <taxon>Staphylococcus</taxon>
    </lineage>
</organism>
<keyword evidence="4" id="KW-1185">Reference proteome</keyword>
<dbReference type="EMBL" id="AP018586">
    <property type="protein sequence ID" value="BBD91715.1"/>
    <property type="molecule type" value="Genomic_DNA"/>
</dbReference>
<dbReference type="PROSITE" id="PS51257">
    <property type="entry name" value="PROKAR_LIPOPROTEIN"/>
    <property type="match status" value="1"/>
</dbReference>
<feature type="region of interest" description="Disordered" evidence="1">
    <location>
        <begin position="19"/>
        <end position="107"/>
    </location>
</feature>
<name>A0ABM7FSL7_9STAP</name>
<evidence type="ECO:0000256" key="2">
    <source>
        <dbReference type="SAM" id="SignalP"/>
    </source>
</evidence>
<keyword evidence="2" id="KW-0732">Signal</keyword>
<feature type="compositionally biased region" description="Low complexity" evidence="1">
    <location>
        <begin position="66"/>
        <end position="84"/>
    </location>
</feature>
<dbReference type="Proteomes" id="UP000274772">
    <property type="component" value="Chromosome"/>
</dbReference>
<protein>
    <recommendedName>
        <fullName evidence="5">Lipoprotein</fullName>
    </recommendedName>
</protein>
<feature type="compositionally biased region" description="Basic and acidic residues" evidence="1">
    <location>
        <begin position="22"/>
        <end position="65"/>
    </location>
</feature>
<gene>
    <name evidence="3" type="ORF">JMUB590_0605</name>
</gene>
<dbReference type="GeneID" id="58050374"/>
<reference evidence="3 4" key="1">
    <citation type="submission" date="2018-05" db="EMBL/GenBank/DDBJ databases">
        <title>Complete genome sequencing of three human clinical isolates of Staphylococcus caprae reveals virulence factors similar to those of S. epidermidis and S. capitis.</title>
        <authorList>
            <person name="Watanabe S."/>
            <person name="Cui L."/>
        </authorList>
    </citation>
    <scope>NUCLEOTIDE SEQUENCE [LARGE SCALE GENOMIC DNA]</scope>
    <source>
        <strain evidence="3 4">JMUB590</strain>
    </source>
</reference>